<evidence type="ECO:0000259" key="4">
    <source>
        <dbReference type="Pfam" id="PF08450"/>
    </source>
</evidence>
<reference evidence="5 6" key="1">
    <citation type="submission" date="2021-06" db="EMBL/GenBank/DDBJ databases">
        <title>Gemonas diversity in paddy soil.</title>
        <authorList>
            <person name="Liu G."/>
        </authorList>
    </citation>
    <scope>NUCLEOTIDE SEQUENCE [LARGE SCALE GENOMIC DNA]</scope>
    <source>
        <strain evidence="5 6">RG2</strain>
    </source>
</reference>
<dbReference type="Proteomes" id="UP000683559">
    <property type="component" value="Chromosome"/>
</dbReference>
<proteinExistence type="predicted"/>
<evidence type="ECO:0000313" key="6">
    <source>
        <dbReference type="Proteomes" id="UP000683559"/>
    </source>
</evidence>
<keyword evidence="1" id="KW-0677">Repeat</keyword>
<dbReference type="EMBL" id="CP077683">
    <property type="protein sequence ID" value="QXE93149.1"/>
    <property type="molecule type" value="Genomic_DNA"/>
</dbReference>
<dbReference type="InterPro" id="IPR013658">
    <property type="entry name" value="SGL"/>
</dbReference>
<accession>A0ABX8LRE5</accession>
<evidence type="ECO:0000313" key="5">
    <source>
        <dbReference type="EMBL" id="QXE93149.1"/>
    </source>
</evidence>
<evidence type="ECO:0000256" key="3">
    <source>
        <dbReference type="SAM" id="SignalP"/>
    </source>
</evidence>
<gene>
    <name evidence="5" type="ORF">KP001_21780</name>
</gene>
<dbReference type="InterPro" id="IPR050952">
    <property type="entry name" value="TRIM-NHL_E3_ligases"/>
</dbReference>
<name>A0ABX8LRE5_9BACT</name>
<feature type="repeat" description="NHL" evidence="2">
    <location>
        <begin position="248"/>
        <end position="291"/>
    </location>
</feature>
<evidence type="ECO:0000256" key="2">
    <source>
        <dbReference type="PROSITE-ProRule" id="PRU00504"/>
    </source>
</evidence>
<dbReference type="Pfam" id="PF08450">
    <property type="entry name" value="SGL"/>
    <property type="match status" value="1"/>
</dbReference>
<dbReference type="Pfam" id="PF01436">
    <property type="entry name" value="NHL"/>
    <property type="match status" value="2"/>
</dbReference>
<evidence type="ECO:0000256" key="1">
    <source>
        <dbReference type="ARBA" id="ARBA00022737"/>
    </source>
</evidence>
<feature type="chain" id="PRO_5045187460" evidence="3">
    <location>
        <begin position="25"/>
        <end position="341"/>
    </location>
</feature>
<feature type="repeat" description="NHL" evidence="2">
    <location>
        <begin position="201"/>
        <end position="244"/>
    </location>
</feature>
<feature type="signal peptide" evidence="3">
    <location>
        <begin position="1"/>
        <end position="24"/>
    </location>
</feature>
<dbReference type="CDD" id="cd14962">
    <property type="entry name" value="NHL_like_6"/>
    <property type="match status" value="1"/>
</dbReference>
<protein>
    <submittedName>
        <fullName evidence="5">6-bladed beta-propeller</fullName>
    </submittedName>
</protein>
<dbReference type="PANTHER" id="PTHR24104:SF25">
    <property type="entry name" value="PROTEIN LIN-41"/>
    <property type="match status" value="1"/>
</dbReference>
<dbReference type="InterPro" id="IPR001258">
    <property type="entry name" value="NHL_repeat"/>
</dbReference>
<keyword evidence="6" id="KW-1185">Reference proteome</keyword>
<organism evidence="5 6">
    <name type="scientific">Geomonas subterranea</name>
    <dbReference type="NCBI Taxonomy" id="2847989"/>
    <lineage>
        <taxon>Bacteria</taxon>
        <taxon>Pseudomonadati</taxon>
        <taxon>Thermodesulfobacteriota</taxon>
        <taxon>Desulfuromonadia</taxon>
        <taxon>Geobacterales</taxon>
        <taxon>Geobacteraceae</taxon>
        <taxon>Geomonas</taxon>
    </lineage>
</organism>
<dbReference type="PROSITE" id="PS51257">
    <property type="entry name" value="PROKAR_LIPOPROTEIN"/>
    <property type="match status" value="1"/>
</dbReference>
<feature type="domain" description="SMP-30/Gluconolactonase/LRE-like region" evidence="4">
    <location>
        <begin position="142"/>
        <end position="250"/>
    </location>
</feature>
<sequence length="341" mass="38119">MVLRPGKPFSPSLLRILALCSLLAAGCTLGGRDQEATRNWPPRPYPARIVWTGAARSPENLEIGNGFWARLWRDISGDNQNAIARPYGIHADCRRRILVVDSQKKGVHLYDREFKRYYFVGEKEFTLPIGVTEDEHNTAFVTDSAAGAVYRFNLGERRVIPFVTGLKRPTGIVFNPLNQMIYVTDTLAGQVLAFDGQGKEVLRFGRPGKGRGEFNLPTDLAVDRQGRIYVTDPLNARIQVFTRDGAWVREFGQAGDTPGYFGKPKGVAVNSEGHVYVCDAQYDRVQVFNQEGKLLISFGSSGNGKGEFWMPSGIAIDKDDNIFVADSYNNRIQLFGYIWLD</sequence>
<keyword evidence="3" id="KW-0732">Signal</keyword>
<dbReference type="PANTHER" id="PTHR24104">
    <property type="entry name" value="E3 UBIQUITIN-PROTEIN LIGASE NHLRC1-RELATED"/>
    <property type="match status" value="1"/>
</dbReference>
<dbReference type="PROSITE" id="PS51125">
    <property type="entry name" value="NHL"/>
    <property type="match status" value="3"/>
</dbReference>
<feature type="repeat" description="NHL" evidence="2">
    <location>
        <begin position="295"/>
        <end position="338"/>
    </location>
</feature>